<dbReference type="AlphaFoldDB" id="A0AB74UDM0"/>
<dbReference type="EMBL" id="CP159578">
    <property type="protein sequence ID" value="XCJ81117.1"/>
    <property type="molecule type" value="Genomic_DNA"/>
</dbReference>
<gene>
    <name evidence="1" type="ORF">ABV408_08045</name>
</gene>
<accession>A0AB74UDM0</accession>
<evidence type="ECO:0000313" key="1">
    <source>
        <dbReference type="EMBL" id="XCJ81117.1"/>
    </source>
</evidence>
<dbReference type="Pfam" id="PF04315">
    <property type="entry name" value="EpmC"/>
    <property type="match status" value="1"/>
</dbReference>
<name>A0AB74UDM0_9GAMM</name>
<dbReference type="InterPro" id="IPR007411">
    <property type="entry name" value="EpmC"/>
</dbReference>
<dbReference type="GO" id="GO:0003746">
    <property type="term" value="F:translation elongation factor activity"/>
    <property type="evidence" value="ECO:0007669"/>
    <property type="project" value="UniProtKB-KW"/>
</dbReference>
<keyword evidence="1" id="KW-0648">Protein biosynthesis</keyword>
<organism evidence="1">
    <name type="scientific">Salinicola endophyticus</name>
    <dbReference type="NCBI Taxonomy" id="1949083"/>
    <lineage>
        <taxon>Bacteria</taxon>
        <taxon>Pseudomonadati</taxon>
        <taxon>Pseudomonadota</taxon>
        <taxon>Gammaproteobacteria</taxon>
        <taxon>Oceanospirillales</taxon>
        <taxon>Halomonadaceae</taxon>
        <taxon>Salinicola</taxon>
    </lineage>
</organism>
<protein>
    <submittedName>
        <fullName evidence="1">Elongation factor P hydroxylase</fullName>
    </submittedName>
</protein>
<reference evidence="1" key="1">
    <citation type="submission" date="2024-06" db="EMBL/GenBank/DDBJ databases">
        <title>Complete genome of Salinicola endophyticus HNIBRBA4755.</title>
        <authorList>
            <person name="Shin S.Y."/>
            <person name="Kang H."/>
            <person name="Song J."/>
        </authorList>
    </citation>
    <scope>NUCLEOTIDE SEQUENCE</scope>
    <source>
        <strain evidence="1">HNIBRBA4755</strain>
    </source>
</reference>
<sequence length="186" mass="20396">MVHAIDDVMALFDGVFADTFNTRLVKGGGEPIYLPAGGDVGYHRIVFAHGFFASALHEVSHWCIAGTARRQLEDYGYWYEPDGRDADQQAIFEQVEVAPQALERLLCEACVKPFEVSVDNLDGVAVDRQAFAAKVAARAERYRDQGLPSRAEAFAATLRAFYRRGETRDVAIAAGRARLAAVLTSA</sequence>
<dbReference type="RefSeq" id="WP_353981898.1">
    <property type="nucleotide sequence ID" value="NZ_CP159578.1"/>
</dbReference>
<keyword evidence="1" id="KW-0251">Elongation factor</keyword>
<proteinExistence type="predicted"/>